<dbReference type="Pfam" id="PF13578">
    <property type="entry name" value="Methyltransf_24"/>
    <property type="match status" value="1"/>
</dbReference>
<dbReference type="PATRIC" id="fig|1582439.9.peg.35"/>
<keyword evidence="2" id="KW-1185">Reference proteome</keyword>
<gene>
    <name evidence="1" type="ORF">NPIRD3C_0035</name>
</gene>
<dbReference type="SUPFAM" id="SSF53335">
    <property type="entry name" value="S-adenosyl-L-methionine-dependent methyltransferases"/>
    <property type="match status" value="1"/>
</dbReference>
<reference evidence="1 2" key="3">
    <citation type="journal article" date="2019" name="Int. J. Syst. Evol. Microbiol.">
        <title>Nitrosopumilus adriaticus sp. nov. and Nitrosopumilus piranensis sp. nov., two ammonia-oxidizing archaea from the Adriatic Sea and members of the class Nitrososphaeria.</title>
        <authorList>
            <person name="Bayer B."/>
            <person name="Vojvoda J."/>
            <person name="Reinthaler T."/>
            <person name="Reyes C."/>
            <person name="Pinto M."/>
            <person name="Herndl G.J."/>
        </authorList>
    </citation>
    <scope>NUCLEOTIDE SEQUENCE [LARGE SCALE GENOMIC DNA]</scope>
    <source>
        <strain evidence="1 2">D3C</strain>
    </source>
</reference>
<dbReference type="STRING" id="1582439.NPIRD3C_0035"/>
<evidence type="ECO:0000313" key="2">
    <source>
        <dbReference type="Proteomes" id="UP000032027"/>
    </source>
</evidence>
<dbReference type="AlphaFoldDB" id="A0A0C5BSZ7"/>
<sequence>MNKKIIKFATFLSEKIPFLKPYAFDYYHKNLIGAKFTGWGMKTEHELPWNDEYSGKIFNKTCEDVQNFNFSKSFRMNENTLDELRWRHWIVRTATLHALKFAKSNEYNFVECGVGDGITSFFTMREIANYPLRTSDFSMHLYDAWAAMKKDRLLESELDSEGKYAELDFERTKNNLSEFKKQIVFHKGYIPSTFNSHPDSPDSIRYLHIDLNATAPTIDSLEFFLPKLAPGGVILFDDYGWAPYYDTKKAIDEFFSDKPGILMKLPTAQAIYYN</sequence>
<dbReference type="Gene3D" id="3.40.50.150">
    <property type="entry name" value="Vaccinia Virus protein VP39"/>
    <property type="match status" value="1"/>
</dbReference>
<dbReference type="InterPro" id="IPR008884">
    <property type="entry name" value="TylF_MeTrfase"/>
</dbReference>
<proteinExistence type="predicted"/>
<dbReference type="PANTHER" id="PTHR40036">
    <property type="entry name" value="MACROCIN O-METHYLTRANSFERASE"/>
    <property type="match status" value="1"/>
</dbReference>
<dbReference type="EMBL" id="CP010868">
    <property type="protein sequence ID" value="AJM91259.1"/>
    <property type="molecule type" value="Genomic_DNA"/>
</dbReference>
<reference evidence="2" key="1">
    <citation type="submission" date="2015-02" db="EMBL/GenBank/DDBJ databases">
        <title>Characterization of two novel Thaumarchaeota isolated from the Northern Adriatic Sea.</title>
        <authorList>
            <person name="Bayer B."/>
            <person name="Vojvoda J."/>
            <person name="Offre P."/>
            <person name="Srivastava A."/>
            <person name="Elisabeth N."/>
            <person name="Garcia J.A.L."/>
            <person name="Schleper C."/>
            <person name="Herndl G.J."/>
        </authorList>
    </citation>
    <scope>NUCLEOTIDE SEQUENCE [LARGE SCALE GENOMIC DNA]</scope>
    <source>
        <strain evidence="2">D3C</strain>
    </source>
</reference>
<dbReference type="InterPro" id="IPR029063">
    <property type="entry name" value="SAM-dependent_MTases_sf"/>
</dbReference>
<dbReference type="Proteomes" id="UP000032027">
    <property type="component" value="Chromosome"/>
</dbReference>
<dbReference type="KEGG" id="nid:NPIRD3C_0035"/>
<accession>A0A0C5BSZ7</accession>
<evidence type="ECO:0000313" key="1">
    <source>
        <dbReference type="EMBL" id="AJM91259.1"/>
    </source>
</evidence>
<dbReference type="PANTHER" id="PTHR40036:SF1">
    <property type="entry name" value="MACROCIN O-METHYLTRANSFERASE"/>
    <property type="match status" value="1"/>
</dbReference>
<organism evidence="1 2">
    <name type="scientific">Nitrosopumilus piranensis</name>
    <dbReference type="NCBI Taxonomy" id="1582439"/>
    <lineage>
        <taxon>Archaea</taxon>
        <taxon>Nitrososphaerota</taxon>
        <taxon>Nitrososphaeria</taxon>
        <taxon>Nitrosopumilales</taxon>
        <taxon>Nitrosopumilaceae</taxon>
        <taxon>Nitrosopumilus</taxon>
    </lineage>
</organism>
<reference evidence="1 2" key="2">
    <citation type="journal article" date="2016" name="ISME J.">
        <title>Physiological and genomic characterization of two novel marine thaumarchaeal strains indicates niche differentiation.</title>
        <authorList>
            <person name="Bayer B."/>
            <person name="Vojvoda J."/>
            <person name="Offre P."/>
            <person name="Alves R.J."/>
            <person name="Elisabeth N.H."/>
            <person name="Garcia J.A."/>
            <person name="Volland J.M."/>
            <person name="Srivastava A."/>
            <person name="Schleper C."/>
            <person name="Herndl G.J."/>
        </authorList>
    </citation>
    <scope>NUCLEOTIDE SEQUENCE [LARGE SCALE GENOMIC DNA]</scope>
    <source>
        <strain evidence="1 2">D3C</strain>
    </source>
</reference>
<evidence type="ECO:0008006" key="3">
    <source>
        <dbReference type="Google" id="ProtNLM"/>
    </source>
</evidence>
<protein>
    <recommendedName>
        <fullName evidence="3">Methyltransferase</fullName>
    </recommendedName>
</protein>
<name>A0A0C5BSZ7_9ARCH</name>
<dbReference type="HOGENOM" id="CLU_061342_1_0_2"/>